<keyword evidence="1" id="KW-0472">Membrane</keyword>
<dbReference type="KEGG" id="dno:DNO_0121"/>
<dbReference type="EMBL" id="CP000513">
    <property type="protein sequence ID" value="ABQ13191.1"/>
    <property type="molecule type" value="Genomic_DNA"/>
</dbReference>
<sequence>MAFCRRYNIIKFCRYSFYLCCLLMVLPIMAQPNAARLVEAHFEYVKMVKLISDECLLHAQAFARSQSSRQTAIDVTRCYSFLLEKRERMQHEFIDRLNRLKFTEGALTDKEKEFIALVFFIDQNLQEIAATVEPIYQKYRQ</sequence>
<keyword evidence="1" id="KW-1133">Transmembrane helix</keyword>
<name>A5EWQ9_DICNV</name>
<proteinExistence type="predicted"/>
<dbReference type="STRING" id="246195.DNO_0121"/>
<gene>
    <name evidence="2" type="ordered locus">DNO_0121</name>
</gene>
<keyword evidence="3" id="KW-1185">Reference proteome</keyword>
<dbReference type="AlphaFoldDB" id="A5EWQ9"/>
<organism evidence="2 3">
    <name type="scientific">Dichelobacter nodosus (strain VCS1703A)</name>
    <dbReference type="NCBI Taxonomy" id="246195"/>
    <lineage>
        <taxon>Bacteria</taxon>
        <taxon>Pseudomonadati</taxon>
        <taxon>Pseudomonadota</taxon>
        <taxon>Gammaproteobacteria</taxon>
        <taxon>Cardiobacteriales</taxon>
        <taxon>Cardiobacteriaceae</taxon>
        <taxon>Dichelobacter</taxon>
    </lineage>
</organism>
<protein>
    <submittedName>
        <fullName evidence="2">Uncharacterized protein</fullName>
    </submittedName>
</protein>
<accession>A5EWQ9</accession>
<reference evidence="2 3" key="1">
    <citation type="journal article" date="2007" name="Nat. Biotechnol.">
        <title>Genome sequence and identification of candidate vaccine antigens from the animal pathogen Dichelobacter nodosus.</title>
        <authorList>
            <person name="Myers G.S."/>
            <person name="Parker D."/>
            <person name="Al-Hasani K."/>
            <person name="Kennan R.M."/>
            <person name="Seemann T."/>
            <person name="Ren Q."/>
            <person name="Badger J.H."/>
            <person name="Selengut J.D."/>
            <person name="Deboy R.T."/>
            <person name="Tettelin H."/>
            <person name="Boyce J.D."/>
            <person name="McCarl V.P."/>
            <person name="Han X."/>
            <person name="Nelson W.C."/>
            <person name="Madupu R."/>
            <person name="Mohamoud Y."/>
            <person name="Holley T."/>
            <person name="Fedorova N."/>
            <person name="Khouri H."/>
            <person name="Bottomley S.P."/>
            <person name="Whittington R.J."/>
            <person name="Adler B."/>
            <person name="Songer J.G."/>
            <person name="Rood J.I."/>
            <person name="Paulsen I.T."/>
        </authorList>
    </citation>
    <scope>NUCLEOTIDE SEQUENCE [LARGE SCALE GENOMIC DNA]</scope>
    <source>
        <strain evidence="2 3">VCS1703A</strain>
    </source>
</reference>
<evidence type="ECO:0000313" key="3">
    <source>
        <dbReference type="Proteomes" id="UP000000248"/>
    </source>
</evidence>
<feature type="transmembrane region" description="Helical" evidence="1">
    <location>
        <begin position="12"/>
        <end position="30"/>
    </location>
</feature>
<evidence type="ECO:0000313" key="2">
    <source>
        <dbReference type="EMBL" id="ABQ13191.1"/>
    </source>
</evidence>
<evidence type="ECO:0000256" key="1">
    <source>
        <dbReference type="SAM" id="Phobius"/>
    </source>
</evidence>
<dbReference type="Proteomes" id="UP000000248">
    <property type="component" value="Chromosome"/>
</dbReference>
<dbReference type="HOGENOM" id="CLU_1822306_0_0_6"/>
<keyword evidence="1" id="KW-0812">Transmembrane</keyword>